<dbReference type="Proteomes" id="UP000030645">
    <property type="component" value="Unassembled WGS sequence"/>
</dbReference>
<accession>W9RTH6</accession>
<reference evidence="2" key="1">
    <citation type="submission" date="2013-01" db="EMBL/GenBank/DDBJ databases">
        <title>Draft Genome Sequence of a Mulberry Tree, Morus notabilis C.K. Schneid.</title>
        <authorList>
            <person name="He N."/>
            <person name="Zhao S."/>
        </authorList>
    </citation>
    <scope>NUCLEOTIDE SEQUENCE</scope>
</reference>
<dbReference type="EMBL" id="KE345190">
    <property type="protein sequence ID" value="EXB95104.1"/>
    <property type="molecule type" value="Genomic_DNA"/>
</dbReference>
<proteinExistence type="predicted"/>
<name>W9RTH6_9ROSA</name>
<evidence type="ECO:0000313" key="1">
    <source>
        <dbReference type="EMBL" id="EXB95104.1"/>
    </source>
</evidence>
<organism evidence="1 2">
    <name type="scientific">Morus notabilis</name>
    <dbReference type="NCBI Taxonomy" id="981085"/>
    <lineage>
        <taxon>Eukaryota</taxon>
        <taxon>Viridiplantae</taxon>
        <taxon>Streptophyta</taxon>
        <taxon>Embryophyta</taxon>
        <taxon>Tracheophyta</taxon>
        <taxon>Spermatophyta</taxon>
        <taxon>Magnoliopsida</taxon>
        <taxon>eudicotyledons</taxon>
        <taxon>Gunneridae</taxon>
        <taxon>Pentapetalae</taxon>
        <taxon>rosids</taxon>
        <taxon>fabids</taxon>
        <taxon>Rosales</taxon>
        <taxon>Moraceae</taxon>
        <taxon>Moreae</taxon>
        <taxon>Morus</taxon>
    </lineage>
</organism>
<dbReference type="AlphaFoldDB" id="W9RTH6"/>
<sequence>MMIVAIKRNGRALDEVQAIGNGLGIKRVGAVEGCEADAVAGGVDVIRRHKTTPTPTTPSAMSVSVPNAVVVAV</sequence>
<gene>
    <name evidence="1" type="ORF">L484_007051</name>
</gene>
<evidence type="ECO:0000313" key="2">
    <source>
        <dbReference type="Proteomes" id="UP000030645"/>
    </source>
</evidence>
<keyword evidence="2" id="KW-1185">Reference proteome</keyword>
<protein>
    <submittedName>
        <fullName evidence="1">Uncharacterized protein</fullName>
    </submittedName>
</protein>